<gene>
    <name evidence="4" type="ORF">CCAND38_610014</name>
</gene>
<keyword evidence="5" id="KW-1185">Reference proteome</keyword>
<keyword evidence="2 4" id="KW-0067">ATP-binding</keyword>
<dbReference type="InterPro" id="IPR027417">
    <property type="entry name" value="P-loop_NTPase"/>
</dbReference>
<dbReference type="PROSITE" id="PS50893">
    <property type="entry name" value="ABC_TRANSPORTER_2"/>
    <property type="match status" value="1"/>
</dbReference>
<dbReference type="EMBL" id="CDOI01000175">
    <property type="protein sequence ID" value="CEN48617.1"/>
    <property type="molecule type" value="Genomic_DNA"/>
</dbReference>
<feature type="domain" description="ABC transporter" evidence="3">
    <location>
        <begin position="2"/>
        <end position="226"/>
    </location>
</feature>
<dbReference type="Gene3D" id="3.40.50.300">
    <property type="entry name" value="P-loop containing nucleotide triphosphate hydrolases"/>
    <property type="match status" value="1"/>
</dbReference>
<organism evidence="4 5">
    <name type="scientific">Capnocytophaga canis</name>
    <dbReference type="NCBI Taxonomy" id="1848903"/>
    <lineage>
        <taxon>Bacteria</taxon>
        <taxon>Pseudomonadati</taxon>
        <taxon>Bacteroidota</taxon>
        <taxon>Flavobacteriia</taxon>
        <taxon>Flavobacteriales</taxon>
        <taxon>Flavobacteriaceae</taxon>
        <taxon>Capnocytophaga</taxon>
    </lineage>
</organism>
<dbReference type="RefSeq" id="WP_042344993.1">
    <property type="nucleotide sequence ID" value="NZ_CDOI01000175.1"/>
</dbReference>
<keyword evidence="4" id="KW-0378">Hydrolase</keyword>
<evidence type="ECO:0000256" key="2">
    <source>
        <dbReference type="ARBA" id="ARBA00022840"/>
    </source>
</evidence>
<proteinExistence type="predicted"/>
<dbReference type="Proteomes" id="UP000045051">
    <property type="component" value="Unassembled WGS sequence"/>
</dbReference>
<dbReference type="PANTHER" id="PTHR43158:SF10">
    <property type="entry name" value="ABC TRANSPORTER ATP-BINDING PROTEIN YTRB"/>
    <property type="match status" value="1"/>
</dbReference>
<dbReference type="InterPro" id="IPR003439">
    <property type="entry name" value="ABC_transporter-like_ATP-bd"/>
</dbReference>
<dbReference type="GO" id="GO:0016887">
    <property type="term" value="F:ATP hydrolysis activity"/>
    <property type="evidence" value="ECO:0007669"/>
    <property type="project" value="InterPro"/>
</dbReference>
<name>A0A0B7IF33_9FLAO</name>
<dbReference type="GO" id="GO:0005524">
    <property type="term" value="F:ATP binding"/>
    <property type="evidence" value="ECO:0007669"/>
    <property type="project" value="UniProtKB-KW"/>
</dbReference>
<dbReference type="EC" id="3.6.3.41" evidence="4"/>
<evidence type="ECO:0000259" key="3">
    <source>
        <dbReference type="PROSITE" id="PS50893"/>
    </source>
</evidence>
<dbReference type="Pfam" id="PF00005">
    <property type="entry name" value="ABC_tran"/>
    <property type="match status" value="1"/>
</dbReference>
<dbReference type="SUPFAM" id="SSF52540">
    <property type="entry name" value="P-loop containing nucleoside triphosphate hydrolases"/>
    <property type="match status" value="1"/>
</dbReference>
<dbReference type="SMART" id="SM00382">
    <property type="entry name" value="AAA"/>
    <property type="match status" value="1"/>
</dbReference>
<dbReference type="CDD" id="cd03230">
    <property type="entry name" value="ABC_DR_subfamily_A"/>
    <property type="match status" value="1"/>
</dbReference>
<keyword evidence="1" id="KW-0547">Nucleotide-binding</keyword>
<reference evidence="4 5" key="1">
    <citation type="submission" date="2015-01" db="EMBL/GenBank/DDBJ databases">
        <authorList>
            <person name="Xiang T."/>
            <person name="Song Y."/>
            <person name="Huang L."/>
            <person name="Wang B."/>
            <person name="Wu P."/>
        </authorList>
    </citation>
    <scope>NUCLEOTIDE SEQUENCE [LARGE SCALE GENOMIC DNA]</scope>
    <source>
        <strain evidence="4 5">CcD38</strain>
    </source>
</reference>
<accession>A0A0B7IF33</accession>
<evidence type="ECO:0000313" key="4">
    <source>
        <dbReference type="EMBL" id="CEN48617.1"/>
    </source>
</evidence>
<evidence type="ECO:0000256" key="1">
    <source>
        <dbReference type="ARBA" id="ARBA00022741"/>
    </source>
</evidence>
<sequence>MIRIQNLDFSFHKKVVFQNLNLQIEAGQICGLFGKNGVGKTTLLYNLTGLLFPHKGKVEMLGFEPKKRQTEFLQEIFLITDEVYLPDISIRQYEKTIAPFYPKFDTVQFLEFLNRFEIPSESQINKLSLGQRKKVLISFALATNTAIVLMDEPTNGLDIMGKTQFQKILAEQMNDDRYFIISTHQAKDLENLIDRVIVLDNEKILFNQSVRTISEKLNFKISENKAELSKAFYAETNFFGNVMVLPNHENTENRVDLELLYKAVTTNSEQINQWFNSK</sequence>
<dbReference type="PANTHER" id="PTHR43158">
    <property type="entry name" value="SKFA PEPTIDE EXPORT ATP-BINDING PROTEIN SKFE"/>
    <property type="match status" value="1"/>
</dbReference>
<evidence type="ECO:0000313" key="5">
    <source>
        <dbReference type="Proteomes" id="UP000045051"/>
    </source>
</evidence>
<dbReference type="AlphaFoldDB" id="A0A0B7IF33"/>
<dbReference type="InterPro" id="IPR003593">
    <property type="entry name" value="AAA+_ATPase"/>
</dbReference>
<protein>
    <submittedName>
        <fullName evidence="4">Uncharacterized ABC transporter ATP-binding protein yhcG</fullName>
        <ecNumber evidence="4">3.6.3.41</ecNumber>
    </submittedName>
</protein>